<sequence length="83" mass="9030">MACNGEVVMVLETKRNPQVWKHFDLCLMSDSHEMARCKGCGKFMKATTNSTLKKHTDRHCPVTKAAAKKSEGGESSGTGSSKV</sequence>
<evidence type="ECO:0000313" key="8">
    <source>
        <dbReference type="Proteomes" id="UP000215914"/>
    </source>
</evidence>
<evidence type="ECO:0000256" key="4">
    <source>
        <dbReference type="PROSITE-ProRule" id="PRU00027"/>
    </source>
</evidence>
<keyword evidence="3" id="KW-0862">Zinc</keyword>
<evidence type="ECO:0000313" key="7">
    <source>
        <dbReference type="EMBL" id="KAF5789235.1"/>
    </source>
</evidence>
<comment type="caution">
    <text evidence="7">The sequence shown here is derived from an EMBL/GenBank/DDBJ whole genome shotgun (WGS) entry which is preliminary data.</text>
</comment>
<dbReference type="Gramene" id="mRNA:HanXRQr2_Chr09g0368761">
    <property type="protein sequence ID" value="CDS:HanXRQr2_Chr09g0368761.1"/>
    <property type="gene ID" value="HanXRQr2_Chr09g0368761"/>
</dbReference>
<dbReference type="Pfam" id="PF02892">
    <property type="entry name" value="zf-BED"/>
    <property type="match status" value="1"/>
</dbReference>
<evidence type="ECO:0000256" key="2">
    <source>
        <dbReference type="ARBA" id="ARBA00022771"/>
    </source>
</evidence>
<name>A0A9K3I3B4_HELAN</name>
<dbReference type="EMBL" id="MNCJ02000324">
    <property type="protein sequence ID" value="KAF5789235.1"/>
    <property type="molecule type" value="Genomic_DNA"/>
</dbReference>
<accession>A0A9K3I3B4</accession>
<evidence type="ECO:0000256" key="5">
    <source>
        <dbReference type="SAM" id="MobiDB-lite"/>
    </source>
</evidence>
<evidence type="ECO:0000256" key="1">
    <source>
        <dbReference type="ARBA" id="ARBA00022723"/>
    </source>
</evidence>
<reference evidence="7" key="2">
    <citation type="submission" date="2020-06" db="EMBL/GenBank/DDBJ databases">
        <title>Helianthus annuus Genome sequencing and assembly Release 2.</title>
        <authorList>
            <person name="Gouzy J."/>
            <person name="Langlade N."/>
            <person name="Munos S."/>
        </authorList>
    </citation>
    <scope>NUCLEOTIDE SEQUENCE</scope>
    <source>
        <tissue evidence="7">Leaves</tissue>
    </source>
</reference>
<keyword evidence="2 4" id="KW-0863">Zinc-finger</keyword>
<dbReference type="InterPro" id="IPR003656">
    <property type="entry name" value="Znf_BED"/>
</dbReference>
<dbReference type="PROSITE" id="PS50808">
    <property type="entry name" value="ZF_BED"/>
    <property type="match status" value="1"/>
</dbReference>
<keyword evidence="8" id="KW-1185">Reference proteome</keyword>
<dbReference type="AlphaFoldDB" id="A0A9K3I3B4"/>
<dbReference type="Proteomes" id="UP000215914">
    <property type="component" value="Unassembled WGS sequence"/>
</dbReference>
<dbReference type="GO" id="GO:0008270">
    <property type="term" value="F:zinc ion binding"/>
    <property type="evidence" value="ECO:0007669"/>
    <property type="project" value="UniProtKB-KW"/>
</dbReference>
<feature type="domain" description="BED-type" evidence="6">
    <location>
        <begin position="14"/>
        <end position="67"/>
    </location>
</feature>
<dbReference type="InterPro" id="IPR036236">
    <property type="entry name" value="Znf_C2H2_sf"/>
</dbReference>
<gene>
    <name evidence="7" type="ORF">HanXRQr2_Chr09g0368761</name>
</gene>
<reference evidence="7" key="1">
    <citation type="journal article" date="2017" name="Nature">
        <title>The sunflower genome provides insights into oil metabolism, flowering and Asterid evolution.</title>
        <authorList>
            <person name="Badouin H."/>
            <person name="Gouzy J."/>
            <person name="Grassa C.J."/>
            <person name="Murat F."/>
            <person name="Staton S.E."/>
            <person name="Cottret L."/>
            <person name="Lelandais-Briere C."/>
            <person name="Owens G.L."/>
            <person name="Carrere S."/>
            <person name="Mayjonade B."/>
            <person name="Legrand L."/>
            <person name="Gill N."/>
            <person name="Kane N.C."/>
            <person name="Bowers J.E."/>
            <person name="Hubner S."/>
            <person name="Bellec A."/>
            <person name="Berard A."/>
            <person name="Berges H."/>
            <person name="Blanchet N."/>
            <person name="Boniface M.C."/>
            <person name="Brunel D."/>
            <person name="Catrice O."/>
            <person name="Chaidir N."/>
            <person name="Claudel C."/>
            <person name="Donnadieu C."/>
            <person name="Faraut T."/>
            <person name="Fievet G."/>
            <person name="Helmstetter N."/>
            <person name="King M."/>
            <person name="Knapp S.J."/>
            <person name="Lai Z."/>
            <person name="Le Paslier M.C."/>
            <person name="Lippi Y."/>
            <person name="Lorenzon L."/>
            <person name="Mandel J.R."/>
            <person name="Marage G."/>
            <person name="Marchand G."/>
            <person name="Marquand E."/>
            <person name="Bret-Mestries E."/>
            <person name="Morien E."/>
            <person name="Nambeesan S."/>
            <person name="Nguyen T."/>
            <person name="Pegot-Espagnet P."/>
            <person name="Pouilly N."/>
            <person name="Raftis F."/>
            <person name="Sallet E."/>
            <person name="Schiex T."/>
            <person name="Thomas J."/>
            <person name="Vandecasteele C."/>
            <person name="Vares D."/>
            <person name="Vear F."/>
            <person name="Vautrin S."/>
            <person name="Crespi M."/>
            <person name="Mangin B."/>
            <person name="Burke J.M."/>
            <person name="Salse J."/>
            <person name="Munos S."/>
            <person name="Vincourt P."/>
            <person name="Rieseberg L.H."/>
            <person name="Langlade N.B."/>
        </authorList>
    </citation>
    <scope>NUCLEOTIDE SEQUENCE</scope>
    <source>
        <tissue evidence="7">Leaves</tissue>
    </source>
</reference>
<proteinExistence type="predicted"/>
<dbReference type="SUPFAM" id="SSF57667">
    <property type="entry name" value="beta-beta-alpha zinc fingers"/>
    <property type="match status" value="1"/>
</dbReference>
<organism evidence="7 8">
    <name type="scientific">Helianthus annuus</name>
    <name type="common">Common sunflower</name>
    <dbReference type="NCBI Taxonomy" id="4232"/>
    <lineage>
        <taxon>Eukaryota</taxon>
        <taxon>Viridiplantae</taxon>
        <taxon>Streptophyta</taxon>
        <taxon>Embryophyta</taxon>
        <taxon>Tracheophyta</taxon>
        <taxon>Spermatophyta</taxon>
        <taxon>Magnoliopsida</taxon>
        <taxon>eudicotyledons</taxon>
        <taxon>Gunneridae</taxon>
        <taxon>Pentapetalae</taxon>
        <taxon>asterids</taxon>
        <taxon>campanulids</taxon>
        <taxon>Asterales</taxon>
        <taxon>Asteraceae</taxon>
        <taxon>Asteroideae</taxon>
        <taxon>Heliantheae alliance</taxon>
        <taxon>Heliantheae</taxon>
        <taxon>Helianthus</taxon>
    </lineage>
</organism>
<evidence type="ECO:0000259" key="6">
    <source>
        <dbReference type="PROSITE" id="PS50808"/>
    </source>
</evidence>
<feature type="region of interest" description="Disordered" evidence="5">
    <location>
        <begin position="55"/>
        <end position="83"/>
    </location>
</feature>
<evidence type="ECO:0000256" key="3">
    <source>
        <dbReference type="ARBA" id="ARBA00022833"/>
    </source>
</evidence>
<keyword evidence="1" id="KW-0479">Metal-binding</keyword>
<protein>
    <submittedName>
        <fullName evidence="7">Transcription factor/ chromatin remodeling BED-type(Zn) family</fullName>
    </submittedName>
</protein>
<dbReference type="GO" id="GO:0003677">
    <property type="term" value="F:DNA binding"/>
    <property type="evidence" value="ECO:0007669"/>
    <property type="project" value="InterPro"/>
</dbReference>